<proteinExistence type="predicted"/>
<sequence>MKPSIWAYWACLECDKSENFDPRDAHTLMCEFCGIYTHNDSNPQKIAETPHNFVCWKCLHCGRPDKPVAQGTPYVYRYDFCGRQADHRSVEEAYGLNYTSREEKLRNEILWDGTPPAGNHWRLTFREIIGEDTLQKDTTQSDYQENTYEGENHAFSRTDFEKAHENLTSNKDTPNKTLLKRAPNKNI</sequence>
<comment type="caution">
    <text evidence="1">The sequence shown here is derived from an EMBL/GenBank/DDBJ whole genome shotgun (WGS) entry which is preliminary data.</text>
</comment>
<keyword evidence="2" id="KW-1185">Reference proteome</keyword>
<dbReference type="AlphaFoldDB" id="A0A4Z1FMJ6"/>
<dbReference type="EMBL" id="PQXI01000122">
    <property type="protein sequence ID" value="TGO23773.1"/>
    <property type="molecule type" value="Genomic_DNA"/>
</dbReference>
<protein>
    <submittedName>
        <fullName evidence="1">Uncharacterized protein</fullName>
    </submittedName>
</protein>
<gene>
    <name evidence="1" type="ORF">BPAE_0122g00290</name>
</gene>
<organism evidence="1 2">
    <name type="scientific">Botrytis paeoniae</name>
    <dbReference type="NCBI Taxonomy" id="278948"/>
    <lineage>
        <taxon>Eukaryota</taxon>
        <taxon>Fungi</taxon>
        <taxon>Dikarya</taxon>
        <taxon>Ascomycota</taxon>
        <taxon>Pezizomycotina</taxon>
        <taxon>Leotiomycetes</taxon>
        <taxon>Helotiales</taxon>
        <taxon>Sclerotiniaceae</taxon>
        <taxon>Botrytis</taxon>
    </lineage>
</organism>
<reference evidence="1 2" key="1">
    <citation type="submission" date="2017-12" db="EMBL/GenBank/DDBJ databases">
        <title>Comparative genomics of Botrytis spp.</title>
        <authorList>
            <person name="Valero-Jimenez C.A."/>
            <person name="Tapia P."/>
            <person name="Veloso J."/>
            <person name="Silva-Moreno E."/>
            <person name="Staats M."/>
            <person name="Valdes J.H."/>
            <person name="Van Kan J.A.L."/>
        </authorList>
    </citation>
    <scope>NUCLEOTIDE SEQUENCE [LARGE SCALE GENOMIC DNA]</scope>
    <source>
        <strain evidence="1 2">Bp0003</strain>
    </source>
</reference>
<accession>A0A4Z1FMJ6</accession>
<dbReference type="Proteomes" id="UP000297910">
    <property type="component" value="Unassembled WGS sequence"/>
</dbReference>
<evidence type="ECO:0000313" key="2">
    <source>
        <dbReference type="Proteomes" id="UP000297910"/>
    </source>
</evidence>
<evidence type="ECO:0000313" key="1">
    <source>
        <dbReference type="EMBL" id="TGO23773.1"/>
    </source>
</evidence>
<name>A0A4Z1FMJ6_9HELO</name>